<evidence type="ECO:0000256" key="2">
    <source>
        <dbReference type="RuleBase" id="RU003616"/>
    </source>
</evidence>
<dbReference type="AlphaFoldDB" id="A0A519B9Y0"/>
<dbReference type="Gene3D" id="2.60.40.790">
    <property type="match status" value="1"/>
</dbReference>
<evidence type="ECO:0000256" key="1">
    <source>
        <dbReference type="PROSITE-ProRule" id="PRU00285"/>
    </source>
</evidence>
<gene>
    <name evidence="4" type="ORF">EVJ47_07655</name>
</gene>
<name>A0A519B9Y0_9DELT</name>
<dbReference type="EMBL" id="SGBD01000004">
    <property type="protein sequence ID" value="RZD14101.1"/>
    <property type="molecule type" value="Genomic_DNA"/>
</dbReference>
<protein>
    <submittedName>
        <fullName evidence="4">Hsp20/alpha crystallin family protein</fullName>
    </submittedName>
</protein>
<dbReference type="Proteomes" id="UP000320813">
    <property type="component" value="Unassembled WGS sequence"/>
</dbReference>
<evidence type="ECO:0000259" key="3">
    <source>
        <dbReference type="PROSITE" id="PS01031"/>
    </source>
</evidence>
<dbReference type="PROSITE" id="PS01031">
    <property type="entry name" value="SHSP"/>
    <property type="match status" value="1"/>
</dbReference>
<feature type="domain" description="SHSP" evidence="3">
    <location>
        <begin position="1"/>
        <end position="112"/>
    </location>
</feature>
<dbReference type="PANTHER" id="PTHR11527">
    <property type="entry name" value="HEAT-SHOCK PROTEIN 20 FAMILY MEMBER"/>
    <property type="match status" value="1"/>
</dbReference>
<dbReference type="CDD" id="cd06464">
    <property type="entry name" value="ACD_sHsps-like"/>
    <property type="match status" value="1"/>
</dbReference>
<evidence type="ECO:0000313" key="5">
    <source>
        <dbReference type="Proteomes" id="UP000320813"/>
    </source>
</evidence>
<dbReference type="InterPro" id="IPR008978">
    <property type="entry name" value="HSP20-like_chaperone"/>
</dbReference>
<dbReference type="InterPro" id="IPR031107">
    <property type="entry name" value="Small_HSP"/>
</dbReference>
<dbReference type="SUPFAM" id="SSF49764">
    <property type="entry name" value="HSP20-like chaperones"/>
    <property type="match status" value="1"/>
</dbReference>
<sequence length="112" mass="12768">MYCFTPISDMFETTGSVVIQIELAGVRKEDINIELTHNYIEVSGIKRREGLSGEESFQRMERPFGVFKRTFNLPKAVSRDSISASFKEGLLEIVILKKEKDDSFTLTSIDIK</sequence>
<dbReference type="InterPro" id="IPR002068">
    <property type="entry name" value="A-crystallin/Hsp20_dom"/>
</dbReference>
<dbReference type="Pfam" id="PF00011">
    <property type="entry name" value="HSP20"/>
    <property type="match status" value="1"/>
</dbReference>
<evidence type="ECO:0000313" key="4">
    <source>
        <dbReference type="EMBL" id="RZD14101.1"/>
    </source>
</evidence>
<proteinExistence type="inferred from homology"/>
<comment type="caution">
    <text evidence="4">The sequence shown here is derived from an EMBL/GenBank/DDBJ whole genome shotgun (WGS) entry which is preliminary data.</text>
</comment>
<organism evidence="4 5">
    <name type="scientific">Candidatus Acidulodesulfobacterium ferriphilum</name>
    <dbReference type="NCBI Taxonomy" id="2597223"/>
    <lineage>
        <taxon>Bacteria</taxon>
        <taxon>Deltaproteobacteria</taxon>
        <taxon>Candidatus Acidulodesulfobacterales</taxon>
        <taxon>Candidatus Acidulodesulfobacterium</taxon>
    </lineage>
</organism>
<accession>A0A519B9Y0</accession>
<reference evidence="4 5" key="1">
    <citation type="submission" date="2019-01" db="EMBL/GenBank/DDBJ databases">
        <title>Insights into ecological role of a new deltaproteobacterial order Candidatus Sinidesulfobacterales (Sva0485) by metagenomics and metatranscriptomics.</title>
        <authorList>
            <person name="Tan S."/>
            <person name="Liu J."/>
            <person name="Fang Y."/>
            <person name="Hedlund B.P."/>
            <person name="Lian Z.H."/>
            <person name="Huang L.Y."/>
            <person name="Li J.T."/>
            <person name="Huang L.N."/>
            <person name="Li W.J."/>
            <person name="Jiang H.C."/>
            <person name="Dong H.L."/>
            <person name="Shu W.S."/>
        </authorList>
    </citation>
    <scope>NUCLEOTIDE SEQUENCE [LARGE SCALE GENOMIC DNA]</scope>
    <source>
        <strain evidence="4">AP3</strain>
    </source>
</reference>
<comment type="similarity">
    <text evidence="1 2">Belongs to the small heat shock protein (HSP20) family.</text>
</comment>